<dbReference type="InterPro" id="IPR047146">
    <property type="entry name" value="Cyt_P450_E_CYP52_fungi"/>
</dbReference>
<dbReference type="Proteomes" id="UP001217918">
    <property type="component" value="Unassembled WGS sequence"/>
</dbReference>
<evidence type="ECO:0000313" key="11">
    <source>
        <dbReference type="Proteomes" id="UP001217918"/>
    </source>
</evidence>
<keyword evidence="6 8" id="KW-0503">Monooxygenase</keyword>
<dbReference type="Pfam" id="PF00067">
    <property type="entry name" value="p450"/>
    <property type="match status" value="1"/>
</dbReference>
<evidence type="ECO:0000256" key="7">
    <source>
        <dbReference type="PIRSR" id="PIRSR602401-1"/>
    </source>
</evidence>
<evidence type="ECO:0000256" key="6">
    <source>
        <dbReference type="ARBA" id="ARBA00023033"/>
    </source>
</evidence>
<keyword evidence="9" id="KW-0472">Membrane</keyword>
<dbReference type="PRINTS" id="PR00385">
    <property type="entry name" value="P450"/>
</dbReference>
<proteinExistence type="inferred from homology"/>
<dbReference type="PROSITE" id="PS00086">
    <property type="entry name" value="CYTOCHROME_P450"/>
    <property type="match status" value="1"/>
</dbReference>
<dbReference type="CDD" id="cd11063">
    <property type="entry name" value="CYP52"/>
    <property type="match status" value="1"/>
</dbReference>
<reference evidence="10" key="1">
    <citation type="journal article" date="2023" name="Mol. Plant Microbe Interact.">
        <title>Elucidating the Obligate Nature and Biological Capacity of an Invasive Fungal Corn Pathogen.</title>
        <authorList>
            <person name="MacCready J.S."/>
            <person name="Roggenkamp E.M."/>
            <person name="Gdanetz K."/>
            <person name="Chilvers M.I."/>
        </authorList>
    </citation>
    <scope>NUCLEOTIDE SEQUENCE</scope>
    <source>
        <strain evidence="10">PM02</strain>
    </source>
</reference>
<keyword evidence="7 8" id="KW-0349">Heme</keyword>
<evidence type="ECO:0000256" key="9">
    <source>
        <dbReference type="SAM" id="Phobius"/>
    </source>
</evidence>
<dbReference type="GO" id="GO:0005506">
    <property type="term" value="F:iron ion binding"/>
    <property type="evidence" value="ECO:0007669"/>
    <property type="project" value="InterPro"/>
</dbReference>
<keyword evidence="5 7" id="KW-0408">Iron</keyword>
<dbReference type="GO" id="GO:0020037">
    <property type="term" value="F:heme binding"/>
    <property type="evidence" value="ECO:0007669"/>
    <property type="project" value="InterPro"/>
</dbReference>
<comment type="similarity">
    <text evidence="2 8">Belongs to the cytochrome P450 family.</text>
</comment>
<evidence type="ECO:0008006" key="12">
    <source>
        <dbReference type="Google" id="ProtNLM"/>
    </source>
</evidence>
<dbReference type="InterPro" id="IPR002401">
    <property type="entry name" value="Cyt_P450_E_grp-I"/>
</dbReference>
<dbReference type="PANTHER" id="PTHR24287:SF5">
    <property type="entry name" value="P450, PUTATIVE (EUROFUNG)-RELATED"/>
    <property type="match status" value="1"/>
</dbReference>
<dbReference type="EMBL" id="JAQQPM010000005">
    <property type="protein sequence ID" value="KAK2071935.1"/>
    <property type="molecule type" value="Genomic_DNA"/>
</dbReference>
<dbReference type="PRINTS" id="PR00463">
    <property type="entry name" value="EP450I"/>
</dbReference>
<dbReference type="SUPFAM" id="SSF48264">
    <property type="entry name" value="Cytochrome P450"/>
    <property type="match status" value="1"/>
</dbReference>
<evidence type="ECO:0000256" key="4">
    <source>
        <dbReference type="ARBA" id="ARBA00023002"/>
    </source>
</evidence>
<keyword evidence="11" id="KW-1185">Reference proteome</keyword>
<evidence type="ECO:0000256" key="1">
    <source>
        <dbReference type="ARBA" id="ARBA00001971"/>
    </source>
</evidence>
<dbReference type="InterPro" id="IPR017972">
    <property type="entry name" value="Cyt_P450_CS"/>
</dbReference>
<dbReference type="AlphaFoldDB" id="A0AAD9I7A3"/>
<evidence type="ECO:0000256" key="3">
    <source>
        <dbReference type="ARBA" id="ARBA00022723"/>
    </source>
</evidence>
<evidence type="ECO:0000256" key="2">
    <source>
        <dbReference type="ARBA" id="ARBA00010617"/>
    </source>
</evidence>
<dbReference type="Gene3D" id="1.10.630.10">
    <property type="entry name" value="Cytochrome P450"/>
    <property type="match status" value="1"/>
</dbReference>
<dbReference type="PANTHER" id="PTHR24287">
    <property type="entry name" value="P450, PUTATIVE (EUROFUNG)-RELATED"/>
    <property type="match status" value="1"/>
</dbReference>
<feature type="transmembrane region" description="Helical" evidence="9">
    <location>
        <begin position="12"/>
        <end position="31"/>
    </location>
</feature>
<dbReference type="GO" id="GO:0004497">
    <property type="term" value="F:monooxygenase activity"/>
    <property type="evidence" value="ECO:0007669"/>
    <property type="project" value="UniProtKB-KW"/>
</dbReference>
<sequence>MFADLLSREAGPAWALAFGILALFYVVRRVITDYQLKKIGGVRAPVLATNPLFSLPIFLYAGWKQMNNRLLEFFDAIYWVATPECPNTVEIAVNGGTRFLLTRNPEHIKTILTTKFAEFGKGPRFHKIWSPFLGDSIFTTDGRIWSDCRSLIRPMFVKDRVRDLDIFQKWTDKLISKMPGSGETVEMMDLFYRMTLDVTTDFLLGDSIHSLENTNHEFVQAFQEVQRLQMLQTILVPLEPIFPQYRYKRGIRILEKFMEPYIHKTLALTPDELEKLSKSDKDFTFLHNIARFTRDPKVIRDQLMAVLIAGRDTTAATLSWTIYELANYPTIYRKLRNEIIHNLGTNRTPTYEDLKNMTYLTHTLNETLRLYPAVPFNTRAALEDTSLPGEPGQPDIAVRKGDAVVYSALSMQRRRDLYPAPSEKFADPAVFSPDRWASWTPKAWHYLPFNGGPRVCVGQNFAMTEMACTMVRLLQRYERLEYRGNWKAQYHRAEIVGCPGHGVPVAFFRAQPEVARVPSV</sequence>
<organism evidence="10 11">
    <name type="scientific">Phyllachora maydis</name>
    <dbReference type="NCBI Taxonomy" id="1825666"/>
    <lineage>
        <taxon>Eukaryota</taxon>
        <taxon>Fungi</taxon>
        <taxon>Dikarya</taxon>
        <taxon>Ascomycota</taxon>
        <taxon>Pezizomycotina</taxon>
        <taxon>Sordariomycetes</taxon>
        <taxon>Sordariomycetidae</taxon>
        <taxon>Phyllachorales</taxon>
        <taxon>Phyllachoraceae</taxon>
        <taxon>Phyllachora</taxon>
    </lineage>
</organism>
<keyword evidence="9" id="KW-0812">Transmembrane</keyword>
<accession>A0AAD9I7A3</accession>
<dbReference type="InterPro" id="IPR036396">
    <property type="entry name" value="Cyt_P450_sf"/>
</dbReference>
<evidence type="ECO:0000313" key="10">
    <source>
        <dbReference type="EMBL" id="KAK2071935.1"/>
    </source>
</evidence>
<comment type="cofactor">
    <cofactor evidence="1 7">
        <name>heme</name>
        <dbReference type="ChEBI" id="CHEBI:30413"/>
    </cofactor>
</comment>
<name>A0AAD9I7A3_9PEZI</name>
<protein>
    <recommendedName>
        <fullName evidence="12">Cytochrome P450 alkane hydroxylase</fullName>
    </recommendedName>
</protein>
<feature type="binding site" description="axial binding residue" evidence="7">
    <location>
        <position position="456"/>
    </location>
    <ligand>
        <name>heme</name>
        <dbReference type="ChEBI" id="CHEBI:30413"/>
    </ligand>
    <ligandPart>
        <name>Fe</name>
        <dbReference type="ChEBI" id="CHEBI:18248"/>
    </ligandPart>
</feature>
<dbReference type="InterPro" id="IPR001128">
    <property type="entry name" value="Cyt_P450"/>
</dbReference>
<evidence type="ECO:0000256" key="5">
    <source>
        <dbReference type="ARBA" id="ARBA00023004"/>
    </source>
</evidence>
<evidence type="ECO:0000256" key="8">
    <source>
        <dbReference type="RuleBase" id="RU000461"/>
    </source>
</evidence>
<feature type="transmembrane region" description="Helical" evidence="9">
    <location>
        <begin position="43"/>
        <end position="63"/>
    </location>
</feature>
<dbReference type="GO" id="GO:0016705">
    <property type="term" value="F:oxidoreductase activity, acting on paired donors, with incorporation or reduction of molecular oxygen"/>
    <property type="evidence" value="ECO:0007669"/>
    <property type="project" value="InterPro"/>
</dbReference>
<gene>
    <name evidence="10" type="ORF">P8C59_006320</name>
</gene>
<comment type="caution">
    <text evidence="10">The sequence shown here is derived from an EMBL/GenBank/DDBJ whole genome shotgun (WGS) entry which is preliminary data.</text>
</comment>
<keyword evidence="9" id="KW-1133">Transmembrane helix</keyword>
<keyword evidence="3 7" id="KW-0479">Metal-binding</keyword>
<keyword evidence="4 8" id="KW-0560">Oxidoreductase</keyword>